<dbReference type="AlphaFoldDB" id="A0A0K9NW00"/>
<keyword evidence="2" id="KW-0677">Repeat</keyword>
<dbReference type="Gene3D" id="1.10.510.10">
    <property type="entry name" value="Transferase(Phosphotransferase) domain 1"/>
    <property type="match status" value="1"/>
</dbReference>
<dbReference type="PROSITE" id="PS50082">
    <property type="entry name" value="WD_REPEATS_2"/>
    <property type="match status" value="2"/>
</dbReference>
<protein>
    <submittedName>
        <fullName evidence="5">Putative Ubiquitin ligase protein cop1</fullName>
    </submittedName>
</protein>
<dbReference type="SUPFAM" id="SSF50978">
    <property type="entry name" value="WD40 repeat-like"/>
    <property type="match status" value="1"/>
</dbReference>
<dbReference type="EMBL" id="LFYR01001623">
    <property type="protein sequence ID" value="KMZ60222.1"/>
    <property type="molecule type" value="Genomic_DNA"/>
</dbReference>
<keyword evidence="6" id="KW-1185">Reference proteome</keyword>
<dbReference type="Gene3D" id="2.130.10.10">
    <property type="entry name" value="YVTN repeat-like/Quinoprotein amine dehydrogenase"/>
    <property type="match status" value="1"/>
</dbReference>
<dbReference type="InterPro" id="IPR015943">
    <property type="entry name" value="WD40/YVTN_repeat-like_dom_sf"/>
</dbReference>
<dbReference type="Pfam" id="PF00400">
    <property type="entry name" value="WD40"/>
    <property type="match status" value="5"/>
</dbReference>
<dbReference type="PRINTS" id="PR00320">
    <property type="entry name" value="GPROTEINBRPT"/>
</dbReference>
<gene>
    <name evidence="5" type="ORF">ZOSMA_5G00850</name>
</gene>
<evidence type="ECO:0000256" key="4">
    <source>
        <dbReference type="SAM" id="MobiDB-lite"/>
    </source>
</evidence>
<dbReference type="InterPro" id="IPR011009">
    <property type="entry name" value="Kinase-like_dom_sf"/>
</dbReference>
<dbReference type="SUPFAM" id="SSF56112">
    <property type="entry name" value="Protein kinase-like (PK-like)"/>
    <property type="match status" value="1"/>
</dbReference>
<evidence type="ECO:0000256" key="2">
    <source>
        <dbReference type="ARBA" id="ARBA00022737"/>
    </source>
</evidence>
<dbReference type="InterPro" id="IPR019775">
    <property type="entry name" value="WD40_repeat_CS"/>
</dbReference>
<dbReference type="GO" id="GO:0016874">
    <property type="term" value="F:ligase activity"/>
    <property type="evidence" value="ECO:0007669"/>
    <property type="project" value="UniProtKB-KW"/>
</dbReference>
<evidence type="ECO:0000256" key="3">
    <source>
        <dbReference type="PROSITE-ProRule" id="PRU00221"/>
    </source>
</evidence>
<dbReference type="SMART" id="SM00320">
    <property type="entry name" value="WD40"/>
    <property type="match status" value="7"/>
</dbReference>
<evidence type="ECO:0000256" key="1">
    <source>
        <dbReference type="ARBA" id="ARBA00022574"/>
    </source>
</evidence>
<dbReference type="Proteomes" id="UP000036987">
    <property type="component" value="Unassembled WGS sequence"/>
</dbReference>
<dbReference type="STRING" id="29655.A0A0K9NW00"/>
<dbReference type="OrthoDB" id="273771at2759"/>
<feature type="region of interest" description="Disordered" evidence="4">
    <location>
        <begin position="18"/>
        <end position="50"/>
    </location>
</feature>
<feature type="compositionally biased region" description="Basic and acidic residues" evidence="4">
    <location>
        <begin position="26"/>
        <end position="38"/>
    </location>
</feature>
<dbReference type="OMA" id="MAGTHGF"/>
<dbReference type="GO" id="GO:0009640">
    <property type="term" value="P:photomorphogenesis"/>
    <property type="evidence" value="ECO:0007669"/>
    <property type="project" value="InterPro"/>
</dbReference>
<dbReference type="PROSITE" id="PS00678">
    <property type="entry name" value="WD_REPEATS_1"/>
    <property type="match status" value="3"/>
</dbReference>
<dbReference type="PROSITE" id="PS50294">
    <property type="entry name" value="WD_REPEATS_REGION"/>
    <property type="match status" value="2"/>
</dbReference>
<feature type="repeat" description="WD" evidence="3">
    <location>
        <begin position="772"/>
        <end position="814"/>
    </location>
</feature>
<keyword evidence="1 3" id="KW-0853">WD repeat</keyword>
<dbReference type="InterPro" id="IPR020472">
    <property type="entry name" value="WD40_PAC1"/>
</dbReference>
<evidence type="ECO:0000313" key="6">
    <source>
        <dbReference type="Proteomes" id="UP000036987"/>
    </source>
</evidence>
<feature type="compositionally biased region" description="Polar residues" evidence="4">
    <location>
        <begin position="39"/>
        <end position="49"/>
    </location>
</feature>
<organism evidence="5 6">
    <name type="scientific">Zostera marina</name>
    <name type="common">Eelgrass</name>
    <dbReference type="NCBI Taxonomy" id="29655"/>
    <lineage>
        <taxon>Eukaryota</taxon>
        <taxon>Viridiplantae</taxon>
        <taxon>Streptophyta</taxon>
        <taxon>Embryophyta</taxon>
        <taxon>Tracheophyta</taxon>
        <taxon>Spermatophyta</taxon>
        <taxon>Magnoliopsida</taxon>
        <taxon>Liliopsida</taxon>
        <taxon>Zosteraceae</taxon>
        <taxon>Zostera</taxon>
    </lineage>
</organism>
<dbReference type="InterPro" id="IPR044630">
    <property type="entry name" value="SPA1/2/3/4"/>
</dbReference>
<dbReference type="InterPro" id="IPR001680">
    <property type="entry name" value="WD40_rpt"/>
</dbReference>
<comment type="caution">
    <text evidence="5">The sequence shown here is derived from an EMBL/GenBank/DDBJ whole genome shotgun (WGS) entry which is preliminary data.</text>
</comment>
<sequence length="999" mass="113211">MKGTGEINEVVKRSCTSTEAVHLRPKKNESSLDQRKESSPNSMFISSGNDLHGKVSLSGNLDLLKDNLKGKDQMSMGHTSSPSRSVMLGVDPQNATEAHVKVQELTIENYKHSSMSLPGHSNRAGVIMPVTTDLRNNFYNLQMGKPKDIRYGTSGVNFSFNHHLAQSQKQLKQGYGNDNHAILSDKPTTSPMNDQSTVLPTHNFQKFMGKNILQDNGPSYNHPRSHGVVERNQKHVLKGSPNFLHDFSPRSNSPHQISLRHFLKTNNLNVNKQEMNCIFKQVVELVHDSHSKGFALQKLQPSHFMILPSNRVRYVGSFIANPQTKQPDNDSSQLENRHHLKRKIPLYKNDERYHMLQAKHPKLNQYLESGFRFNNARQHIYEDYHSSPFFSSEATIDNSKIFLRKNHLEDTWYASEDDLNNCSASIFSSNIYSLGVLFFELFCKFESSEVHAAAMLDLRHRILPSDFLSENPKEAGFCLWLLHPHPSSRPMSREVIQSDLICPACNIENYDHLAVSLQEKSTEAELLFHFLSCLKEQKEILANKLVGHINYIGKDIEEVEKRRSYNAEYLSTGMINLDKVSDKNMHKEPSSSGKISDLSFVSNMNEVKNFDKLEKAYFLMRSRIEHPETRTVQLPIVQEYDSKIQINNNPDHLGAFFDGLCKYARYNKFVVRGTIRSRYNHNFGNVICSLDFDRDGEYFAAAGAAKKIKIFEYSSLLNDTVDIHYPVTEMPNKSKLSCVCWNNYIKNYLASTDYDGAVKIWDASTSQVCFKYTEHQSRAWSVDFSKVNPTKMASASDDSTVKLWNINEKNSTSTIKSIANVCCVQFSAYTPNLLAFGSADYNVYCYDIRNAKVPLHTLVGHKKTVSYVKFVDSETLISASIDGSIKLWDLNKSSSDACKMNFAGHTNDKNFVGLSVSNGYISCGSETNEVYAYYKSLPMPITSHKFGSIDPISNQESTYDNGHFVSSVCWREKSDMVVSASSSGCIKLLQMLGNNGFRR</sequence>
<keyword evidence="5" id="KW-0436">Ligase</keyword>
<dbReference type="InterPro" id="IPR036322">
    <property type="entry name" value="WD40_repeat_dom_sf"/>
</dbReference>
<proteinExistence type="predicted"/>
<dbReference type="PANTHER" id="PTHR44218:SF6">
    <property type="entry name" value="PROTEIN SUPPRESSOR OF PHYA-105 1"/>
    <property type="match status" value="1"/>
</dbReference>
<accession>A0A0K9NW00</accession>
<reference evidence="6" key="1">
    <citation type="journal article" date="2016" name="Nature">
        <title>The genome of the seagrass Zostera marina reveals angiosperm adaptation to the sea.</title>
        <authorList>
            <person name="Olsen J.L."/>
            <person name="Rouze P."/>
            <person name="Verhelst B."/>
            <person name="Lin Y.-C."/>
            <person name="Bayer T."/>
            <person name="Collen J."/>
            <person name="Dattolo E."/>
            <person name="De Paoli E."/>
            <person name="Dittami S."/>
            <person name="Maumus F."/>
            <person name="Michel G."/>
            <person name="Kersting A."/>
            <person name="Lauritano C."/>
            <person name="Lohaus R."/>
            <person name="Toepel M."/>
            <person name="Tonon T."/>
            <person name="Vanneste K."/>
            <person name="Amirebrahimi M."/>
            <person name="Brakel J."/>
            <person name="Bostroem C."/>
            <person name="Chovatia M."/>
            <person name="Grimwood J."/>
            <person name="Jenkins J.W."/>
            <person name="Jueterbock A."/>
            <person name="Mraz A."/>
            <person name="Stam W.T."/>
            <person name="Tice H."/>
            <person name="Bornberg-Bauer E."/>
            <person name="Green P.J."/>
            <person name="Pearson G.A."/>
            <person name="Procaccini G."/>
            <person name="Duarte C.M."/>
            <person name="Schmutz J."/>
            <person name="Reusch T.B.H."/>
            <person name="Van de Peer Y."/>
        </authorList>
    </citation>
    <scope>NUCLEOTIDE SEQUENCE [LARGE SCALE GENOMIC DNA]</scope>
    <source>
        <strain evidence="6">cv. Finnish</strain>
    </source>
</reference>
<feature type="repeat" description="WD" evidence="3">
    <location>
        <begin position="858"/>
        <end position="898"/>
    </location>
</feature>
<evidence type="ECO:0000313" key="5">
    <source>
        <dbReference type="EMBL" id="KMZ60222.1"/>
    </source>
</evidence>
<dbReference type="PANTHER" id="PTHR44218">
    <property type="entry name" value="PROTEIN SPA1-RELATED 2"/>
    <property type="match status" value="1"/>
</dbReference>
<name>A0A0K9NW00_ZOSMR</name>